<sequence length="102" mass="12145">MNAYSRKVKCSHCNKNMKYKRESGGKYTCSTYDNLGKEHCQRTTVKEEFISSLIMRRYRKEMSDEELRNLVDCIIVEDNLLLEIHFKNNDEPILLKGNFIQF</sequence>
<dbReference type="AlphaFoldDB" id="A0A2N0ZI49"/>
<comment type="caution">
    <text evidence="2">The sequence shown here is derived from an EMBL/GenBank/DDBJ whole genome shotgun (WGS) entry which is preliminary data.</text>
</comment>
<dbReference type="EMBL" id="PISD01000019">
    <property type="protein sequence ID" value="PKG29164.1"/>
    <property type="molecule type" value="Genomic_DNA"/>
</dbReference>
<reference evidence="2 3" key="1">
    <citation type="journal article" date="2010" name="Int. J. Syst. Evol. Microbiol.">
        <title>Bacillus horneckiae sp. nov., isolated from a spacecraft-assembly clean room.</title>
        <authorList>
            <person name="Vaishampayan P."/>
            <person name="Probst A."/>
            <person name="Krishnamurthi S."/>
            <person name="Ghosh S."/>
            <person name="Osman S."/>
            <person name="McDowall A."/>
            <person name="Ruckmani A."/>
            <person name="Mayilraj S."/>
            <person name="Venkateswaran K."/>
        </authorList>
    </citation>
    <scope>NUCLEOTIDE SEQUENCE [LARGE SCALE GENOMIC DNA]</scope>
    <source>
        <strain evidence="3">1PO1SC</strain>
    </source>
</reference>
<organism evidence="2 3">
    <name type="scientific">Cytobacillus horneckiae</name>
    <dbReference type="NCBI Taxonomy" id="549687"/>
    <lineage>
        <taxon>Bacteria</taxon>
        <taxon>Bacillati</taxon>
        <taxon>Bacillota</taxon>
        <taxon>Bacilli</taxon>
        <taxon>Bacillales</taxon>
        <taxon>Bacillaceae</taxon>
        <taxon>Cytobacillus</taxon>
    </lineage>
</organism>
<keyword evidence="3" id="KW-1185">Reference proteome</keyword>
<evidence type="ECO:0000259" key="1">
    <source>
        <dbReference type="Pfam" id="PF13408"/>
    </source>
</evidence>
<dbReference type="InterPro" id="IPR025827">
    <property type="entry name" value="Zn_ribbon_recom_dom"/>
</dbReference>
<gene>
    <name evidence="2" type="ORF">CWS20_10410</name>
</gene>
<name>A0A2N0ZI49_9BACI</name>
<dbReference type="Pfam" id="PF13408">
    <property type="entry name" value="Zn_ribbon_recom"/>
    <property type="match status" value="1"/>
</dbReference>
<protein>
    <recommendedName>
        <fullName evidence="1">Recombinase zinc beta ribbon domain-containing protein</fullName>
    </recommendedName>
</protein>
<accession>A0A2N0ZI49</accession>
<feature type="domain" description="Recombinase zinc beta ribbon" evidence="1">
    <location>
        <begin position="5"/>
        <end position="59"/>
    </location>
</feature>
<evidence type="ECO:0000313" key="2">
    <source>
        <dbReference type="EMBL" id="PKG29164.1"/>
    </source>
</evidence>
<proteinExistence type="predicted"/>
<dbReference type="RefSeq" id="WP_066198536.1">
    <property type="nucleotide sequence ID" value="NZ_JARMMB010000010.1"/>
</dbReference>
<dbReference type="Proteomes" id="UP000233343">
    <property type="component" value="Unassembled WGS sequence"/>
</dbReference>
<evidence type="ECO:0000313" key="3">
    <source>
        <dbReference type="Proteomes" id="UP000233343"/>
    </source>
</evidence>